<dbReference type="EMBL" id="CP095053">
    <property type="protein sequence ID" value="UOR05449.1"/>
    <property type="molecule type" value="Genomic_DNA"/>
</dbReference>
<name>A0A8T9T086_9BACT</name>
<evidence type="ECO:0000313" key="3">
    <source>
        <dbReference type="Proteomes" id="UP000829925"/>
    </source>
</evidence>
<dbReference type="RefSeq" id="WP_245093640.1">
    <property type="nucleotide sequence ID" value="NZ_CP095053.1"/>
</dbReference>
<organism evidence="2 3">
    <name type="scientific">Hymenobacter aerilatus</name>
    <dbReference type="NCBI Taxonomy" id="2932251"/>
    <lineage>
        <taxon>Bacteria</taxon>
        <taxon>Pseudomonadati</taxon>
        <taxon>Bacteroidota</taxon>
        <taxon>Cytophagia</taxon>
        <taxon>Cytophagales</taxon>
        <taxon>Hymenobacteraceae</taxon>
        <taxon>Hymenobacter</taxon>
    </lineage>
</organism>
<dbReference type="AlphaFoldDB" id="A0A8T9T086"/>
<accession>A0A8T9T086</accession>
<gene>
    <name evidence="2" type="ORF">MUN82_21300</name>
</gene>
<sequence>MQLSIRLSRSVLLLLSMLLSGLTTSFGQVPTTPTRLNDPNFNAWLMFFSDARLSQRWGVHTEAQWRRYQGVRRPQQDFVRAAANYYVNDALMLSAGYAYALTHRYGEHPAASRFPEHRLYQQVLLRDNLGRVQLQHRYRQEQRWVRFAGDDAYSYLNRSRYQLRLAVPLTGTIIQAQTPYLAAYNEVFVGFGRNVTGNVFDQNRTYFAFGYQLSAATAVETGYLYQVLQQRNGQVFEHNHTLQLGLIYNPDWRRTTAD</sequence>
<dbReference type="Pfam" id="PF10677">
    <property type="entry name" value="DUF2490"/>
    <property type="match status" value="1"/>
</dbReference>
<protein>
    <submittedName>
        <fullName evidence="2">DUF2490 domain-containing protein</fullName>
    </submittedName>
</protein>
<keyword evidence="1" id="KW-0732">Signal</keyword>
<feature type="chain" id="PRO_5035947122" evidence="1">
    <location>
        <begin position="28"/>
        <end position="258"/>
    </location>
</feature>
<dbReference type="KEGG" id="haei:MUN82_21300"/>
<proteinExistence type="predicted"/>
<evidence type="ECO:0000313" key="2">
    <source>
        <dbReference type="EMBL" id="UOR05449.1"/>
    </source>
</evidence>
<feature type="signal peptide" evidence="1">
    <location>
        <begin position="1"/>
        <end position="27"/>
    </location>
</feature>
<reference evidence="2 3" key="1">
    <citation type="submission" date="2022-04" db="EMBL/GenBank/DDBJ databases">
        <title>Hymenobacter sp. isolated from the air.</title>
        <authorList>
            <person name="Won M."/>
            <person name="Lee C.-M."/>
            <person name="Woen H.-Y."/>
            <person name="Kwon S.-W."/>
        </authorList>
    </citation>
    <scope>NUCLEOTIDE SEQUENCE [LARGE SCALE GENOMIC DNA]</scope>
    <source>
        <strain evidence="3">5413 J-13</strain>
    </source>
</reference>
<dbReference type="Proteomes" id="UP000829925">
    <property type="component" value="Chromosome"/>
</dbReference>
<dbReference type="InterPro" id="IPR019619">
    <property type="entry name" value="DUF2490"/>
</dbReference>
<keyword evidence="3" id="KW-1185">Reference proteome</keyword>
<evidence type="ECO:0000256" key="1">
    <source>
        <dbReference type="SAM" id="SignalP"/>
    </source>
</evidence>